<comment type="caution">
    <text evidence="2">The sequence shown here is derived from an EMBL/GenBank/DDBJ whole genome shotgun (WGS) entry which is preliminary data.</text>
</comment>
<dbReference type="Proteomes" id="UP001159363">
    <property type="component" value="Chromosome 12"/>
</dbReference>
<organism evidence="2 3">
    <name type="scientific">Dryococelus australis</name>
    <dbReference type="NCBI Taxonomy" id="614101"/>
    <lineage>
        <taxon>Eukaryota</taxon>
        <taxon>Metazoa</taxon>
        <taxon>Ecdysozoa</taxon>
        <taxon>Arthropoda</taxon>
        <taxon>Hexapoda</taxon>
        <taxon>Insecta</taxon>
        <taxon>Pterygota</taxon>
        <taxon>Neoptera</taxon>
        <taxon>Polyneoptera</taxon>
        <taxon>Phasmatodea</taxon>
        <taxon>Verophasmatodea</taxon>
        <taxon>Anareolatae</taxon>
        <taxon>Phasmatidae</taxon>
        <taxon>Eurycanthinae</taxon>
        <taxon>Dryococelus</taxon>
    </lineage>
</organism>
<evidence type="ECO:0000256" key="1">
    <source>
        <dbReference type="SAM" id="MobiDB-lite"/>
    </source>
</evidence>
<protein>
    <submittedName>
        <fullName evidence="2">Uncharacterized protein</fullName>
    </submittedName>
</protein>
<dbReference type="EMBL" id="JARBHB010000013">
    <property type="protein sequence ID" value="KAJ8870067.1"/>
    <property type="molecule type" value="Genomic_DNA"/>
</dbReference>
<proteinExistence type="predicted"/>
<feature type="region of interest" description="Disordered" evidence="1">
    <location>
        <begin position="27"/>
        <end position="54"/>
    </location>
</feature>
<accession>A0ABQ9GCC4</accession>
<gene>
    <name evidence="2" type="ORF">PR048_029078</name>
</gene>
<reference evidence="2 3" key="1">
    <citation type="submission" date="2023-02" db="EMBL/GenBank/DDBJ databases">
        <title>LHISI_Scaffold_Assembly.</title>
        <authorList>
            <person name="Stuart O.P."/>
            <person name="Cleave R."/>
            <person name="Magrath M.J.L."/>
            <person name="Mikheyev A.S."/>
        </authorList>
    </citation>
    <scope>NUCLEOTIDE SEQUENCE [LARGE SCALE GENOMIC DNA]</scope>
    <source>
        <strain evidence="2">Daus_M_001</strain>
        <tissue evidence="2">Leg muscle</tissue>
    </source>
</reference>
<feature type="compositionally biased region" description="Basic and acidic residues" evidence="1">
    <location>
        <begin position="365"/>
        <end position="388"/>
    </location>
</feature>
<feature type="compositionally biased region" description="Basic and acidic residues" evidence="1">
    <location>
        <begin position="27"/>
        <end position="45"/>
    </location>
</feature>
<evidence type="ECO:0000313" key="3">
    <source>
        <dbReference type="Proteomes" id="UP001159363"/>
    </source>
</evidence>
<sequence>MEWLQEEWRRIPGDVLQTLIESMPDRVSVEQRRNARAEETRDPRENPPSSPWLEVNASPAAVLRPQIDSCELWRYVAISIDKLLEVSEEPNISNGVAVATTCKPGRHEKRHETKNTTSRMKPANKTFEVICTHREEGVRKEWEGIGTGLYYGPITALVWSDFGKPWKNEIRMAGPGIEPVSSRMRMTFKRTAIHIATWRTWHWKLVSQCGSSTLHMSVERKLLKCFQIGGYDAAVHAGNFQMESLPSRFNTLTRTCCTYQTNQVTDEGTIVVPLTGPCFPAFTHIQGQWGKREIPEKTRRPTVSTGTILTCENPDARCEQRKPCIVTGPWRGGSWGLSTWSHVAMAMSSRELGLAALNESGCPTRRTDVSLRPEERTDEARDERKNDDGWEGGGTGSIPRKPAARVSVRCVPQTRSLAE</sequence>
<keyword evidence="3" id="KW-1185">Reference proteome</keyword>
<name>A0ABQ9GCC4_9NEOP</name>
<feature type="region of interest" description="Disordered" evidence="1">
    <location>
        <begin position="363"/>
        <end position="419"/>
    </location>
</feature>
<evidence type="ECO:0000313" key="2">
    <source>
        <dbReference type="EMBL" id="KAJ8870067.1"/>
    </source>
</evidence>